<dbReference type="Gene3D" id="2.40.440.10">
    <property type="entry name" value="L,D-transpeptidase catalytic domain-like"/>
    <property type="match status" value="1"/>
</dbReference>
<dbReference type="PIRSF" id="PIRSF029342">
    <property type="entry name" value="UCP029342_ErfK/YbiS/YcfS/YnhG"/>
    <property type="match status" value="1"/>
</dbReference>
<evidence type="ECO:0000256" key="7">
    <source>
        <dbReference type="PROSITE-ProRule" id="PRU01373"/>
    </source>
</evidence>
<dbReference type="InterPro" id="IPR050979">
    <property type="entry name" value="LD-transpeptidase"/>
</dbReference>
<protein>
    <recommendedName>
        <fullName evidence="9">L,D-TPase catalytic domain-containing protein</fullName>
    </recommendedName>
</protein>
<keyword evidence="6 7" id="KW-0961">Cell wall biogenesis/degradation</keyword>
<dbReference type="RefSeq" id="WP_174525845.1">
    <property type="nucleotide sequence ID" value="NZ_JACHNY010000012.1"/>
</dbReference>
<feature type="domain" description="L,D-TPase catalytic" evidence="9">
    <location>
        <begin position="49"/>
        <end position="158"/>
    </location>
</feature>
<dbReference type="UniPathway" id="UPA00219"/>
<proteinExistence type="inferred from homology"/>
<evidence type="ECO:0000313" key="11">
    <source>
        <dbReference type="Proteomes" id="UP000574769"/>
    </source>
</evidence>
<evidence type="ECO:0000256" key="5">
    <source>
        <dbReference type="ARBA" id="ARBA00022984"/>
    </source>
</evidence>
<comment type="pathway">
    <text evidence="1 7">Cell wall biogenesis; peptidoglycan biosynthesis.</text>
</comment>
<dbReference type="SUPFAM" id="SSF141523">
    <property type="entry name" value="L,D-transpeptidase catalytic domain-like"/>
    <property type="match status" value="1"/>
</dbReference>
<evidence type="ECO:0000313" key="10">
    <source>
        <dbReference type="EMBL" id="MBB4619619.1"/>
    </source>
</evidence>
<comment type="caution">
    <text evidence="10">The sequence shown here is derived from an EMBL/GenBank/DDBJ whole genome shotgun (WGS) entry which is preliminary data.</text>
</comment>
<feature type="chain" id="PRO_5031094080" description="L,D-TPase catalytic domain-containing protein" evidence="8">
    <location>
        <begin position="21"/>
        <end position="314"/>
    </location>
</feature>
<dbReference type="EMBL" id="JACHNY010000012">
    <property type="protein sequence ID" value="MBB4619619.1"/>
    <property type="molecule type" value="Genomic_DNA"/>
</dbReference>
<dbReference type="InterPro" id="IPR005490">
    <property type="entry name" value="LD_TPept_cat_dom"/>
</dbReference>
<dbReference type="CDD" id="cd16913">
    <property type="entry name" value="YkuD_like"/>
    <property type="match status" value="1"/>
</dbReference>
<feature type="active site" description="Proton donor/acceptor" evidence="7">
    <location>
        <position position="121"/>
    </location>
</feature>
<feature type="signal peptide" evidence="8">
    <location>
        <begin position="1"/>
        <end position="20"/>
    </location>
</feature>
<dbReference type="GO" id="GO:0071972">
    <property type="term" value="F:peptidoglycan L,D-transpeptidase activity"/>
    <property type="evidence" value="ECO:0007669"/>
    <property type="project" value="TreeGrafter"/>
</dbReference>
<comment type="similarity">
    <text evidence="2">Belongs to the YkuD family.</text>
</comment>
<evidence type="ECO:0000256" key="1">
    <source>
        <dbReference type="ARBA" id="ARBA00004752"/>
    </source>
</evidence>
<feature type="active site" description="Nucleophile" evidence="7">
    <location>
        <position position="134"/>
    </location>
</feature>
<sequence length="314" mass="33333">MLFLISVLLLASAPTAQVTAAPPVVPGPIENLKPGEFFWAPQIAPAGPVTMIVSLKVQRAFVYRNGVPIGVSTISSGKAGHETPTGIFTILQKEVDHKSNLYNDAAMPFMQRLTWDGVALHAGALPGYPASHGCVRLPLAFAKLLYGVTKLGLTVVITDDALVPEVAPADMLADVPEDNHAAPTSYRWRPDRALTGPVSIVVSGRDRRLVVLRNGVEIGSAAIRLDAAVTRTEAFTLQSVDQTGPHWLRLPLPGQSLSQAGELTDAERSRGHLPDAFRAKLEGLLKPGATLLVTRESLASSGTGTKLSVLRADP</sequence>
<dbReference type="AlphaFoldDB" id="A0A7W7ANZ7"/>
<keyword evidence="3" id="KW-0808">Transferase</keyword>
<dbReference type="NCBIfam" id="NF004785">
    <property type="entry name" value="PRK06132.1-2"/>
    <property type="match status" value="1"/>
</dbReference>
<dbReference type="Pfam" id="PF03734">
    <property type="entry name" value="YkuD"/>
    <property type="match status" value="1"/>
</dbReference>
<dbReference type="InterPro" id="IPR016915">
    <property type="entry name" value="UCP029342"/>
</dbReference>
<dbReference type="PANTHER" id="PTHR30582:SF2">
    <property type="entry name" value="L,D-TRANSPEPTIDASE YCIB-RELATED"/>
    <property type="match status" value="1"/>
</dbReference>
<keyword evidence="11" id="KW-1185">Reference proteome</keyword>
<dbReference type="GO" id="GO:0016740">
    <property type="term" value="F:transferase activity"/>
    <property type="evidence" value="ECO:0007669"/>
    <property type="project" value="UniProtKB-KW"/>
</dbReference>
<gene>
    <name evidence="10" type="ORF">GGQ96_003778</name>
</gene>
<evidence type="ECO:0000256" key="4">
    <source>
        <dbReference type="ARBA" id="ARBA00022960"/>
    </source>
</evidence>
<dbReference type="PROSITE" id="PS52029">
    <property type="entry name" value="LD_TPASE"/>
    <property type="match status" value="1"/>
</dbReference>
<name>A0A7W7ANZ7_9SPHN</name>
<reference evidence="10 11" key="1">
    <citation type="submission" date="2020-08" db="EMBL/GenBank/DDBJ databases">
        <title>Genomic Encyclopedia of Type Strains, Phase IV (KMG-IV): sequencing the most valuable type-strain genomes for metagenomic binning, comparative biology and taxonomic classification.</title>
        <authorList>
            <person name="Goeker M."/>
        </authorList>
    </citation>
    <scope>NUCLEOTIDE SEQUENCE [LARGE SCALE GENOMIC DNA]</scope>
    <source>
        <strain evidence="10 11">DSM 15867</strain>
    </source>
</reference>
<dbReference type="InterPro" id="IPR038063">
    <property type="entry name" value="Transpep_catalytic_dom"/>
</dbReference>
<dbReference type="GO" id="GO:0071555">
    <property type="term" value="P:cell wall organization"/>
    <property type="evidence" value="ECO:0007669"/>
    <property type="project" value="UniProtKB-UniRule"/>
</dbReference>
<dbReference type="GO" id="GO:0008360">
    <property type="term" value="P:regulation of cell shape"/>
    <property type="evidence" value="ECO:0007669"/>
    <property type="project" value="UniProtKB-UniRule"/>
</dbReference>
<evidence type="ECO:0000256" key="3">
    <source>
        <dbReference type="ARBA" id="ARBA00022679"/>
    </source>
</evidence>
<keyword evidence="5 7" id="KW-0573">Peptidoglycan synthesis</keyword>
<evidence type="ECO:0000256" key="6">
    <source>
        <dbReference type="ARBA" id="ARBA00023316"/>
    </source>
</evidence>
<evidence type="ECO:0000259" key="9">
    <source>
        <dbReference type="PROSITE" id="PS52029"/>
    </source>
</evidence>
<dbReference type="Proteomes" id="UP000574769">
    <property type="component" value="Unassembled WGS sequence"/>
</dbReference>
<dbReference type="GO" id="GO:0005576">
    <property type="term" value="C:extracellular region"/>
    <property type="evidence" value="ECO:0007669"/>
    <property type="project" value="TreeGrafter"/>
</dbReference>
<keyword evidence="4 7" id="KW-0133">Cell shape</keyword>
<accession>A0A7W7ANZ7</accession>
<organism evidence="10 11">
    <name type="scientific">Sphingomonas abaci</name>
    <dbReference type="NCBI Taxonomy" id="237611"/>
    <lineage>
        <taxon>Bacteria</taxon>
        <taxon>Pseudomonadati</taxon>
        <taxon>Pseudomonadota</taxon>
        <taxon>Alphaproteobacteria</taxon>
        <taxon>Sphingomonadales</taxon>
        <taxon>Sphingomonadaceae</taxon>
        <taxon>Sphingomonas</taxon>
    </lineage>
</organism>
<dbReference type="PANTHER" id="PTHR30582">
    <property type="entry name" value="L,D-TRANSPEPTIDASE"/>
    <property type="match status" value="1"/>
</dbReference>
<evidence type="ECO:0000256" key="8">
    <source>
        <dbReference type="SAM" id="SignalP"/>
    </source>
</evidence>
<dbReference type="GO" id="GO:0018104">
    <property type="term" value="P:peptidoglycan-protein cross-linking"/>
    <property type="evidence" value="ECO:0007669"/>
    <property type="project" value="TreeGrafter"/>
</dbReference>
<keyword evidence="8" id="KW-0732">Signal</keyword>
<evidence type="ECO:0000256" key="2">
    <source>
        <dbReference type="ARBA" id="ARBA00005992"/>
    </source>
</evidence>